<proteinExistence type="predicted"/>
<dbReference type="GeneID" id="54991556"/>
<keyword evidence="2" id="KW-1185">Reference proteome</keyword>
<dbReference type="RefSeq" id="YP_009801049.1">
    <property type="nucleotide sequence ID" value="NC_047962.1"/>
</dbReference>
<organism evidence="1 2">
    <name type="scientific">Xanthomonas phage Carpasina</name>
    <dbReference type="NCBI Taxonomy" id="2163636"/>
    <lineage>
        <taxon>Viruses</taxon>
        <taxon>Duplodnaviria</taxon>
        <taxon>Heunggongvirae</taxon>
        <taxon>Uroviricota</taxon>
        <taxon>Caudoviricetes</taxon>
        <taxon>Lindbergviridae</taxon>
        <taxon>Carpasinavirus</taxon>
        <taxon>Carpasinavirus carpasina</taxon>
    </lineage>
</organism>
<reference evidence="1 2" key="1">
    <citation type="submission" date="2018-03" db="EMBL/GenBank/DDBJ databases">
        <title>Phage therapy in agriculture - a green tech approach to combat plant pathogenic bacteria.</title>
        <authorList>
            <person name="Carstens A.B."/>
            <person name="Djurhuus A.M."/>
            <person name="Hansen L.H."/>
        </authorList>
    </citation>
    <scope>NUCLEOTIDE SEQUENCE [LARGE SCALE GENOMIC DNA]</scope>
</reference>
<accession>A0A2S1GSU4</accession>
<dbReference type="KEGG" id="vg:54991556"/>
<dbReference type="EMBL" id="MH059633">
    <property type="protein sequence ID" value="AWD92468.1"/>
    <property type="molecule type" value="Genomic_DNA"/>
</dbReference>
<protein>
    <submittedName>
        <fullName evidence="1">Uncharacterized protein</fullName>
    </submittedName>
</protein>
<sequence>MSNESKSANENALDKCEENLKKAGDILHSIASTDPEFVRVRNEYGRAQIEKAFNRFKNDVNLYGQHEHADNLMLQFHDEIESGIHSKGIES</sequence>
<dbReference type="Proteomes" id="UP000246901">
    <property type="component" value="Segment"/>
</dbReference>
<name>A0A2S1GSU4_9CAUD</name>
<evidence type="ECO:0000313" key="1">
    <source>
        <dbReference type="EMBL" id="AWD92468.1"/>
    </source>
</evidence>
<evidence type="ECO:0000313" key="2">
    <source>
        <dbReference type="Proteomes" id="UP000246901"/>
    </source>
</evidence>